<name>A0A6N9YPI6_9ACTN</name>
<evidence type="ECO:0000313" key="1">
    <source>
        <dbReference type="EMBL" id="NED96758.1"/>
    </source>
</evidence>
<organism evidence="1 2">
    <name type="scientific">Phytoactinopolyspora alkaliphila</name>
    <dbReference type="NCBI Taxonomy" id="1783498"/>
    <lineage>
        <taxon>Bacteria</taxon>
        <taxon>Bacillati</taxon>
        <taxon>Actinomycetota</taxon>
        <taxon>Actinomycetes</taxon>
        <taxon>Jiangellales</taxon>
        <taxon>Jiangellaceae</taxon>
        <taxon>Phytoactinopolyspora</taxon>
    </lineage>
</organism>
<protein>
    <submittedName>
        <fullName evidence="1">Uncharacterized protein</fullName>
    </submittedName>
</protein>
<comment type="caution">
    <text evidence="1">The sequence shown here is derived from an EMBL/GenBank/DDBJ whole genome shotgun (WGS) entry which is preliminary data.</text>
</comment>
<proteinExistence type="predicted"/>
<sequence>MQQTHTLPGLLIGEWVRRKAAGPVIYATPTKQLARQVAGRPSASSGCAPDR</sequence>
<evidence type="ECO:0000313" key="2">
    <source>
        <dbReference type="Proteomes" id="UP000469185"/>
    </source>
</evidence>
<keyword evidence="2" id="KW-1185">Reference proteome</keyword>
<accession>A0A6N9YPI6</accession>
<dbReference type="EMBL" id="JAAGOB010000008">
    <property type="protein sequence ID" value="NED96758.1"/>
    <property type="molecule type" value="Genomic_DNA"/>
</dbReference>
<dbReference type="AlphaFoldDB" id="A0A6N9YPI6"/>
<dbReference type="RefSeq" id="WP_163819538.1">
    <property type="nucleotide sequence ID" value="NZ_JAAGOB010000008.1"/>
</dbReference>
<gene>
    <name evidence="1" type="ORF">G1H11_15725</name>
</gene>
<dbReference type="Proteomes" id="UP000469185">
    <property type="component" value="Unassembled WGS sequence"/>
</dbReference>
<reference evidence="1 2" key="1">
    <citation type="submission" date="2020-02" db="EMBL/GenBank/DDBJ databases">
        <authorList>
            <person name="Li X.-J."/>
            <person name="Feng X.-M."/>
        </authorList>
    </citation>
    <scope>NUCLEOTIDE SEQUENCE [LARGE SCALE GENOMIC DNA]</scope>
    <source>
        <strain evidence="1 2">CGMCC 4.7225</strain>
    </source>
</reference>